<keyword evidence="3" id="KW-1185">Reference proteome</keyword>
<keyword evidence="1" id="KW-0472">Membrane</keyword>
<evidence type="ECO:0000256" key="1">
    <source>
        <dbReference type="SAM" id="Phobius"/>
    </source>
</evidence>
<keyword evidence="1" id="KW-1133">Transmembrane helix</keyword>
<reference evidence="2 3" key="1">
    <citation type="submission" date="2021-11" db="EMBL/GenBank/DDBJ databases">
        <authorList>
            <person name="Liang Q."/>
            <person name="Mou H."/>
            <person name="Liu Z."/>
        </authorList>
    </citation>
    <scope>NUCLEOTIDE SEQUENCE [LARGE SCALE GENOMIC DNA]</scope>
    <source>
        <strain evidence="2 3">CHU3</strain>
    </source>
</reference>
<organism evidence="2 3">
    <name type="scientific">Roseateles oligotrophus</name>
    <dbReference type="NCBI Taxonomy" id="1769250"/>
    <lineage>
        <taxon>Bacteria</taxon>
        <taxon>Pseudomonadati</taxon>
        <taxon>Pseudomonadota</taxon>
        <taxon>Betaproteobacteria</taxon>
        <taxon>Burkholderiales</taxon>
        <taxon>Sphaerotilaceae</taxon>
        <taxon>Roseateles</taxon>
    </lineage>
</organism>
<accession>A0ABT2YJU8</accession>
<dbReference type="Proteomes" id="UP001209701">
    <property type="component" value="Unassembled WGS sequence"/>
</dbReference>
<feature type="transmembrane region" description="Helical" evidence="1">
    <location>
        <begin position="21"/>
        <end position="39"/>
    </location>
</feature>
<keyword evidence="1" id="KW-0812">Transmembrane</keyword>
<evidence type="ECO:0000313" key="2">
    <source>
        <dbReference type="EMBL" id="MCV2370340.1"/>
    </source>
</evidence>
<feature type="transmembrane region" description="Helical" evidence="1">
    <location>
        <begin position="104"/>
        <end position="132"/>
    </location>
</feature>
<protein>
    <recommendedName>
        <fullName evidence="4">ABC transporter permease</fullName>
    </recommendedName>
</protein>
<comment type="caution">
    <text evidence="2">The sequence shown here is derived from an EMBL/GenBank/DDBJ whole genome shotgun (WGS) entry which is preliminary data.</text>
</comment>
<sequence>MFSTRFKTLLQREWMQHHFGWLVVMLAFPLIILIAMPFGPLHLDDHVPPPTMLAAAVIGISTIAVFGITFLVTSFQLSGLARRDTQDRTIEFWMSLPGSHSESILATLLMHTVFVLVLALGIGAAMGVLLSIGVVIKAMGFGALMDVSWWALLVAGAAGLARMAFGTLLFTLWLAPLFMVLMAANAWLKRWGTPAVIAAVVIGGNVLDKLYGNPIVWNLLHAQFDGAGRALMDASNQMRGGSIAPESMPQFISQFAGWALNDAGAALAQTASLHFVGGLVIAAACFGLVILYRRQNH</sequence>
<evidence type="ECO:0008006" key="4">
    <source>
        <dbReference type="Google" id="ProtNLM"/>
    </source>
</evidence>
<feature type="transmembrane region" description="Helical" evidence="1">
    <location>
        <begin position="168"/>
        <end position="188"/>
    </location>
</feature>
<gene>
    <name evidence="2" type="ORF">LNV07_19855</name>
</gene>
<evidence type="ECO:0000313" key="3">
    <source>
        <dbReference type="Proteomes" id="UP001209701"/>
    </source>
</evidence>
<dbReference type="RefSeq" id="WP_263572926.1">
    <property type="nucleotide sequence ID" value="NZ_JAJIRN010000009.1"/>
</dbReference>
<name>A0ABT2YJU8_9BURK</name>
<proteinExistence type="predicted"/>
<feature type="transmembrane region" description="Helical" evidence="1">
    <location>
        <begin position="51"/>
        <end position="73"/>
    </location>
</feature>
<feature type="transmembrane region" description="Helical" evidence="1">
    <location>
        <begin position="271"/>
        <end position="292"/>
    </location>
</feature>
<dbReference type="EMBL" id="JAJIRN010000009">
    <property type="protein sequence ID" value="MCV2370340.1"/>
    <property type="molecule type" value="Genomic_DNA"/>
</dbReference>